<evidence type="ECO:0000313" key="2">
    <source>
        <dbReference type="EMBL" id="SDZ06546.1"/>
    </source>
</evidence>
<gene>
    <name evidence="2" type="ORF">SAMN05421504_10913</name>
</gene>
<evidence type="ECO:0000256" key="1">
    <source>
        <dbReference type="SAM" id="SignalP"/>
    </source>
</evidence>
<proteinExistence type="predicted"/>
<dbReference type="InterPro" id="IPR036278">
    <property type="entry name" value="Sialidase_sf"/>
</dbReference>
<dbReference type="Proteomes" id="UP000199515">
    <property type="component" value="Unassembled WGS sequence"/>
</dbReference>
<dbReference type="CDD" id="cd15482">
    <property type="entry name" value="Sialidase_non-viral"/>
    <property type="match status" value="1"/>
</dbReference>
<keyword evidence="1" id="KW-0732">Signal</keyword>
<dbReference type="STRING" id="589385.SAMN05421504_10913"/>
<evidence type="ECO:0008006" key="4">
    <source>
        <dbReference type="Google" id="ProtNLM"/>
    </source>
</evidence>
<dbReference type="SUPFAM" id="SSF50939">
    <property type="entry name" value="Sialidases"/>
    <property type="match status" value="1"/>
</dbReference>
<protein>
    <recommendedName>
        <fullName evidence="4">BNR repeat-like domain-containing protein</fullName>
    </recommendedName>
</protein>
<dbReference type="EMBL" id="FNON01000009">
    <property type="protein sequence ID" value="SDZ06546.1"/>
    <property type="molecule type" value="Genomic_DNA"/>
</dbReference>
<feature type="chain" id="PRO_5011776682" description="BNR repeat-like domain-containing protein" evidence="1">
    <location>
        <begin position="20"/>
        <end position="357"/>
    </location>
</feature>
<evidence type="ECO:0000313" key="3">
    <source>
        <dbReference type="Proteomes" id="UP000199515"/>
    </source>
</evidence>
<organism evidence="2 3">
    <name type="scientific">Amycolatopsis xylanica</name>
    <dbReference type="NCBI Taxonomy" id="589385"/>
    <lineage>
        <taxon>Bacteria</taxon>
        <taxon>Bacillati</taxon>
        <taxon>Actinomycetota</taxon>
        <taxon>Actinomycetes</taxon>
        <taxon>Pseudonocardiales</taxon>
        <taxon>Pseudonocardiaceae</taxon>
        <taxon>Amycolatopsis</taxon>
    </lineage>
</organism>
<dbReference type="AlphaFoldDB" id="A0A1H3PZQ4"/>
<name>A0A1H3PZQ4_9PSEU</name>
<sequence>MTVVSRTVALILTIACVAACSGPPAPPPYWRRIEDPAPGAKVRALLSDGHDLYAFGSVGRTPAAWAGRPWRAVPVHARSGYGAQAELTLPSMAGGRLFALGEAFGGAHGNPRPTIWAGSVQGLTEYPQGVELLGGPRGITASGSAAGPDAYLLTGQWDHVRGGTGAAAWLSPDGVTWSQQEDPALLSEPGAQTRILGATHDGREFVAVGDVSVNEPGRAKATPLAWSSADGKTWRREPLADPDKAGNTSVARVRCASGSCVAVGVTSRPGGAQRLVTWTRTTTWGAPSVAAVEVPADQLLEVTGIAGDLVAGKTGGRPRLWSLAGAEIPLPEEADSIAVTDHVLATTRGDVTHLWAG</sequence>
<dbReference type="RefSeq" id="WP_091296093.1">
    <property type="nucleotide sequence ID" value="NZ_FNON01000009.1"/>
</dbReference>
<keyword evidence="3" id="KW-1185">Reference proteome</keyword>
<dbReference type="OrthoDB" id="3731377at2"/>
<accession>A0A1H3PZQ4</accession>
<reference evidence="2 3" key="1">
    <citation type="submission" date="2016-10" db="EMBL/GenBank/DDBJ databases">
        <authorList>
            <person name="de Groot N.N."/>
        </authorList>
    </citation>
    <scope>NUCLEOTIDE SEQUENCE [LARGE SCALE GENOMIC DNA]</scope>
    <source>
        <strain evidence="2 3">CPCC 202699</strain>
    </source>
</reference>
<feature type="signal peptide" evidence="1">
    <location>
        <begin position="1"/>
        <end position="19"/>
    </location>
</feature>